<accession>A0ABS5UAG2</accession>
<gene>
    <name evidence="1" type="ORF">KJB30_12565</name>
</gene>
<organism evidence="1 2">
    <name type="scientific">Pelotalea chapellei</name>
    <dbReference type="NCBI Taxonomy" id="44671"/>
    <lineage>
        <taxon>Bacteria</taxon>
        <taxon>Pseudomonadati</taxon>
        <taxon>Thermodesulfobacteriota</taxon>
        <taxon>Desulfuromonadia</taxon>
        <taxon>Geobacterales</taxon>
        <taxon>Geobacteraceae</taxon>
        <taxon>Pelotalea</taxon>
    </lineage>
</organism>
<dbReference type="RefSeq" id="WP_214299797.1">
    <property type="nucleotide sequence ID" value="NZ_JAHDYS010000011.1"/>
</dbReference>
<evidence type="ECO:0000313" key="2">
    <source>
        <dbReference type="Proteomes" id="UP000784128"/>
    </source>
</evidence>
<sequence length="194" mass="21542">MPIGMHILAGFSLGFRHRRELARILSETSPDNCIHCLIPGVLKNQGITVLALDFDGVLSPHGDATPLSEAKTWLAESVAVFGEESIFILSNKPTDERRDWFAEHFSKIRFVSGVRKKPYPDGLQKISELAGVPLSSILMVDDRLMTGCLAAINAGARTCYIRSPYVSLKQRPVVELFFMLLRKSEQLVIGCRSL</sequence>
<dbReference type="EMBL" id="JAHDYS010000011">
    <property type="protein sequence ID" value="MBT1072623.1"/>
    <property type="molecule type" value="Genomic_DNA"/>
</dbReference>
<dbReference type="Proteomes" id="UP000784128">
    <property type="component" value="Unassembled WGS sequence"/>
</dbReference>
<evidence type="ECO:0000313" key="1">
    <source>
        <dbReference type="EMBL" id="MBT1072623.1"/>
    </source>
</evidence>
<keyword evidence="2" id="KW-1185">Reference proteome</keyword>
<reference evidence="1 2" key="1">
    <citation type="submission" date="2021-05" db="EMBL/GenBank/DDBJ databases">
        <title>The draft genome of Geobacter chapellei DSM 13688.</title>
        <authorList>
            <person name="Xu Z."/>
            <person name="Masuda Y."/>
            <person name="Itoh H."/>
            <person name="Senoo K."/>
        </authorList>
    </citation>
    <scope>NUCLEOTIDE SEQUENCE [LARGE SCALE GENOMIC DNA]</scope>
    <source>
        <strain evidence="1 2">DSM 13688</strain>
    </source>
</reference>
<dbReference type="SUPFAM" id="SSF56784">
    <property type="entry name" value="HAD-like"/>
    <property type="match status" value="1"/>
</dbReference>
<proteinExistence type="predicted"/>
<dbReference type="Gene3D" id="3.40.50.1000">
    <property type="entry name" value="HAD superfamily/HAD-like"/>
    <property type="match status" value="1"/>
</dbReference>
<comment type="caution">
    <text evidence="1">The sequence shown here is derived from an EMBL/GenBank/DDBJ whole genome shotgun (WGS) entry which is preliminary data.</text>
</comment>
<protein>
    <submittedName>
        <fullName evidence="1">HAD hydrolase-like protein</fullName>
    </submittedName>
</protein>
<dbReference type="InterPro" id="IPR023214">
    <property type="entry name" value="HAD_sf"/>
</dbReference>
<dbReference type="InterPro" id="IPR036412">
    <property type="entry name" value="HAD-like_sf"/>
</dbReference>
<name>A0ABS5UAG2_9BACT</name>